<dbReference type="NCBIfam" id="TIGR01848">
    <property type="entry name" value="PHA_reg_PhaR"/>
    <property type="match status" value="1"/>
</dbReference>
<feature type="region of interest" description="Disordered" evidence="1">
    <location>
        <begin position="157"/>
        <end position="217"/>
    </location>
</feature>
<dbReference type="InterPro" id="IPR012909">
    <property type="entry name" value="PHA_DNA-bd_N"/>
</dbReference>
<evidence type="ECO:0000313" key="4">
    <source>
        <dbReference type="EMBL" id="MBB2189893.1"/>
    </source>
</evidence>
<dbReference type="Proteomes" id="UP000555756">
    <property type="component" value="Unassembled WGS sequence"/>
</dbReference>
<dbReference type="AlphaFoldDB" id="A0A7W4JS44"/>
<evidence type="ECO:0000259" key="2">
    <source>
        <dbReference type="Pfam" id="PF05233"/>
    </source>
</evidence>
<protein>
    <submittedName>
        <fullName evidence="4">Polyhydroxyalkanoate synthesis repressor PhaR</fullName>
    </submittedName>
</protein>
<name>A0A7W4JS44_9PROT</name>
<dbReference type="EMBL" id="JABEQF010000005">
    <property type="protein sequence ID" value="MBB2189893.1"/>
    <property type="molecule type" value="Genomic_DNA"/>
</dbReference>
<gene>
    <name evidence="4" type="primary">phaR</name>
    <name evidence="4" type="ORF">HLH34_07915</name>
</gene>
<feature type="domain" description="PHB accumulation regulatory" evidence="2">
    <location>
        <begin position="80"/>
        <end position="119"/>
    </location>
</feature>
<feature type="domain" description="PHA accumulation regulator DNA-binding N-terminal" evidence="3">
    <location>
        <begin position="16"/>
        <end position="76"/>
    </location>
</feature>
<dbReference type="Pfam" id="PF05233">
    <property type="entry name" value="PHB_acc"/>
    <property type="match status" value="1"/>
</dbReference>
<evidence type="ECO:0000259" key="3">
    <source>
        <dbReference type="Pfam" id="PF07879"/>
    </source>
</evidence>
<dbReference type="RefSeq" id="WP_183119307.1">
    <property type="nucleotide sequence ID" value="NZ_JABEQF010000005.1"/>
</dbReference>
<dbReference type="Pfam" id="PF07879">
    <property type="entry name" value="PHB_acc_N"/>
    <property type="match status" value="1"/>
</dbReference>
<evidence type="ECO:0000313" key="5">
    <source>
        <dbReference type="Proteomes" id="UP000555756"/>
    </source>
</evidence>
<keyword evidence="5" id="KW-1185">Reference proteome</keyword>
<evidence type="ECO:0000256" key="1">
    <source>
        <dbReference type="SAM" id="MobiDB-lite"/>
    </source>
</evidence>
<dbReference type="InterPro" id="IPR007897">
    <property type="entry name" value="PHB_accumulat"/>
</dbReference>
<dbReference type="GO" id="GO:0006355">
    <property type="term" value="P:regulation of DNA-templated transcription"/>
    <property type="evidence" value="ECO:0007669"/>
    <property type="project" value="InterPro"/>
</dbReference>
<dbReference type="InterPro" id="IPR010134">
    <property type="entry name" value="PHA_reg_PhaR"/>
</dbReference>
<sequence>MEGILPDANSPVAPIVIKKYANRRLYDTESSIYITLDTLADMVRRGKEFVIFDARTGDDITRSVLTQIIMEEETKGRAMLPATFLRQLIRFYGDSMQGLVPDYLDQMMEQFAASQKQIRATMQRTMETFLPPGMEEIGRQNIEMMDRAMSMFSSMYRPVPEGGPPEDVSRGDVPAGGNGHIAPEAAPAPETPAPETPAPETSGAATDGETMEQELARLRRELAELRDARMGPPASGQR</sequence>
<comment type="caution">
    <text evidence="4">The sequence shown here is derived from an EMBL/GenBank/DDBJ whole genome shotgun (WGS) entry which is preliminary data.</text>
</comment>
<proteinExistence type="predicted"/>
<organism evidence="4 5">
    <name type="scientific">Gluconacetobacter azotocaptans</name>
    <dbReference type="NCBI Taxonomy" id="142834"/>
    <lineage>
        <taxon>Bacteria</taxon>
        <taxon>Pseudomonadati</taxon>
        <taxon>Pseudomonadota</taxon>
        <taxon>Alphaproteobacteria</taxon>
        <taxon>Acetobacterales</taxon>
        <taxon>Acetobacteraceae</taxon>
        <taxon>Gluconacetobacter</taxon>
    </lineage>
</organism>
<reference evidence="4 5" key="1">
    <citation type="submission" date="2020-04" db="EMBL/GenBank/DDBJ databases">
        <title>Description of novel Gluconacetobacter.</title>
        <authorList>
            <person name="Sombolestani A."/>
        </authorList>
    </citation>
    <scope>NUCLEOTIDE SEQUENCE [LARGE SCALE GENOMIC DNA]</scope>
    <source>
        <strain evidence="4 5">LMG 21311</strain>
    </source>
</reference>
<accession>A0A7W4JS44</accession>